<proteinExistence type="predicted"/>
<dbReference type="GO" id="GO:0017168">
    <property type="term" value="F:5-oxoprolinase (ATP-hydrolyzing) activity"/>
    <property type="evidence" value="ECO:0007669"/>
    <property type="project" value="TreeGrafter"/>
</dbReference>
<gene>
    <name evidence="2" type="primary">hyuB</name>
    <name evidence="2" type="ORF">FRZ61_36640</name>
</gene>
<dbReference type="PANTHER" id="PTHR11365:SF23">
    <property type="entry name" value="HYPOTHETICAL 5-OXOPROLINASE (EUROFUNG)-RELATED"/>
    <property type="match status" value="1"/>
</dbReference>
<dbReference type="Proteomes" id="UP000325797">
    <property type="component" value="Chromosome"/>
</dbReference>
<dbReference type="PANTHER" id="PTHR11365">
    <property type="entry name" value="5-OXOPROLINASE RELATED"/>
    <property type="match status" value="1"/>
</dbReference>
<dbReference type="GO" id="GO:0005829">
    <property type="term" value="C:cytosol"/>
    <property type="evidence" value="ECO:0007669"/>
    <property type="project" value="TreeGrafter"/>
</dbReference>
<organism evidence="2 3">
    <name type="scientific">Hypericibacter adhaerens</name>
    <dbReference type="NCBI Taxonomy" id="2602016"/>
    <lineage>
        <taxon>Bacteria</taxon>
        <taxon>Pseudomonadati</taxon>
        <taxon>Pseudomonadota</taxon>
        <taxon>Alphaproteobacteria</taxon>
        <taxon>Rhodospirillales</taxon>
        <taxon>Dongiaceae</taxon>
        <taxon>Hypericibacter</taxon>
    </lineage>
</organism>
<reference evidence="2 3" key="1">
    <citation type="submission" date="2019-08" db="EMBL/GenBank/DDBJ databases">
        <title>Hyperibacter terrae gen. nov., sp. nov. and Hyperibacter viscosus sp. nov., two new members in the family Rhodospirillaceae isolated from the rhizosphere of Hypericum perforatum.</title>
        <authorList>
            <person name="Noviana Z."/>
        </authorList>
    </citation>
    <scope>NUCLEOTIDE SEQUENCE [LARGE SCALE GENOMIC DNA]</scope>
    <source>
        <strain evidence="2 3">R5959</strain>
    </source>
</reference>
<dbReference type="Pfam" id="PF02538">
    <property type="entry name" value="Hydantoinase_B"/>
    <property type="match status" value="1"/>
</dbReference>
<dbReference type="GO" id="GO:0006749">
    <property type="term" value="P:glutathione metabolic process"/>
    <property type="evidence" value="ECO:0007669"/>
    <property type="project" value="TreeGrafter"/>
</dbReference>
<dbReference type="KEGG" id="hadh:FRZ61_36640"/>
<protein>
    <submittedName>
        <fullName evidence="2">N-methylhydantoinase B</fullName>
    </submittedName>
</protein>
<evidence type="ECO:0000313" key="2">
    <source>
        <dbReference type="EMBL" id="QEX23725.1"/>
    </source>
</evidence>
<sequence>MLLAVLSSRLESIVREMSNIVKKASRSTAITNARDFSCSLLTYDHRLVCVEEAMPVHVTAMDLTTKPITRLFDDVRPGDAFFSNSPYYGGTHHADMTLCVPVFFGEEPMFWVVARSHHADTGAHLPTTMDAYFRTVYEEGIHIPVVRFQENYADKKDLIRWCRENIRESHIWYGDYCAQVGACRTGERRLKELGERYGTALIKTFIEEWIAYGHRRAVAAIRQLPRGTYAYTVRHDPIPTVAEEGIPITAKVTVDPEAGLVTVDLRDNPDCVPGGVNLSEACATGGARIGVFYNLDPTLPHNEGSASCIKVMLRDGCVVGRPSYPAGTSNATMGVNDRLINAVQCAFTQMGKPFGLAEGGTEFGCNMGVVSGFDDRRGAPKPYINMVFFGLSTGPGLNGHDGWLTYEAPNGGGVLALDSIEIDEAMYPILVEARHVACDAIGMGQWNGAPAMQGAYRSLSGDLSVAYCSDGDINGPRGVLGGGDGASSQNMKRHANGEEERLPGFHIETCRPGERMIFRTSSGGGYGSPAEREPARVARDVNRRWISPATAERVYRVKLALAGNGVDYRVDEAATAALRRAGAR</sequence>
<dbReference type="AlphaFoldDB" id="A0A5J6N479"/>
<evidence type="ECO:0000313" key="3">
    <source>
        <dbReference type="Proteomes" id="UP000325797"/>
    </source>
</evidence>
<keyword evidence="3" id="KW-1185">Reference proteome</keyword>
<evidence type="ECO:0000259" key="1">
    <source>
        <dbReference type="Pfam" id="PF02538"/>
    </source>
</evidence>
<accession>A0A5J6N479</accession>
<dbReference type="InterPro" id="IPR045079">
    <property type="entry name" value="Oxoprolinase-like"/>
</dbReference>
<name>A0A5J6N479_9PROT</name>
<dbReference type="InterPro" id="IPR003692">
    <property type="entry name" value="Hydantoinase_B"/>
</dbReference>
<dbReference type="EMBL" id="CP042582">
    <property type="protein sequence ID" value="QEX23725.1"/>
    <property type="molecule type" value="Genomic_DNA"/>
</dbReference>
<feature type="domain" description="Hydantoinase B/oxoprolinase" evidence="1">
    <location>
        <begin position="2"/>
        <end position="529"/>
    </location>
</feature>